<feature type="transmembrane region" description="Helical" evidence="1">
    <location>
        <begin position="273"/>
        <end position="293"/>
    </location>
</feature>
<accession>A0A7X0ATJ7</accession>
<name>A0A7X0ATJ7_9PROT</name>
<keyword evidence="3" id="KW-1185">Reference proteome</keyword>
<keyword evidence="1" id="KW-0472">Membrane</keyword>
<keyword evidence="1" id="KW-0812">Transmembrane</keyword>
<feature type="transmembrane region" description="Helical" evidence="1">
    <location>
        <begin position="334"/>
        <end position="350"/>
    </location>
</feature>
<comment type="caution">
    <text evidence="2">The sequence shown here is derived from an EMBL/GenBank/DDBJ whole genome shotgun (WGS) entry which is preliminary data.</text>
</comment>
<dbReference type="RefSeq" id="WP_184796951.1">
    <property type="nucleotide sequence ID" value="NZ_JACIIZ010000001.1"/>
</dbReference>
<dbReference type="Proteomes" id="UP000539175">
    <property type="component" value="Unassembled WGS sequence"/>
</dbReference>
<proteinExistence type="predicted"/>
<feature type="transmembrane region" description="Helical" evidence="1">
    <location>
        <begin position="84"/>
        <end position="101"/>
    </location>
</feature>
<protein>
    <recommendedName>
        <fullName evidence="4">Glycosyltransferase RgtA/B/C/D-like domain-containing protein</fullName>
    </recommendedName>
</protein>
<feature type="transmembrane region" description="Helical" evidence="1">
    <location>
        <begin position="53"/>
        <end position="77"/>
    </location>
</feature>
<evidence type="ECO:0000256" key="1">
    <source>
        <dbReference type="SAM" id="Phobius"/>
    </source>
</evidence>
<feature type="transmembrane region" description="Helical" evidence="1">
    <location>
        <begin position="107"/>
        <end position="131"/>
    </location>
</feature>
<keyword evidence="1" id="KW-1133">Transmembrane helix</keyword>
<evidence type="ECO:0000313" key="3">
    <source>
        <dbReference type="Proteomes" id="UP000539175"/>
    </source>
</evidence>
<sequence length="530" mass="56688">MEDAAADILLSEKMHHAILLTGHYNFMGIYHPGPFFFYVRGLFEFLAPAVGSIFLAHIIGMMVIEAGFFSLTAAILLRLTQAEGIGRAAALAGIWAIPLQLSGSESYATLFVPSLLPLPLTALIAATVLTMRGSAAGLVATTLLTCILVHAYLPVVPVAVGLWGFALVCGRRARRHVHPAGFPMATYGICAGIIGLFILPMALDAILFPPGNIIAILKAAFAHSNGNRPSMAYAAALALGKGWLPRDIMIPVLLTGVWLAVRRHRLRRLWRETVLVGGLTTILGIAALSRSPVEPSAYMAQFMTAPLLMVLTLSITTLVAELSDIPGWPAQHRLGWISAGALFILTMALSDVSTNARWFSANVDPLPAAIAARSRPGDLIAIANAHSHEHSIAQTLLVRLERFGVQSCLDDEAVPEADRKGAIVAVTRERACSNAARKPNQFYRVEAVAPCPPKAGPSYRAQDLGYRAVMTVSGWLGHPPASLSELVTCRDRPPPDAIIQHCVADRQCFTLVEVTRPAADRGDAGADTPP</sequence>
<feature type="transmembrane region" description="Helical" evidence="1">
    <location>
        <begin position="143"/>
        <end position="168"/>
    </location>
</feature>
<evidence type="ECO:0000313" key="2">
    <source>
        <dbReference type="EMBL" id="MBB6249859.1"/>
    </source>
</evidence>
<dbReference type="EMBL" id="JACIIZ010000001">
    <property type="protein sequence ID" value="MBB6249859.1"/>
    <property type="molecule type" value="Genomic_DNA"/>
</dbReference>
<feature type="transmembrane region" description="Helical" evidence="1">
    <location>
        <begin position="299"/>
        <end position="322"/>
    </location>
</feature>
<gene>
    <name evidence="2" type="ORF">FHS74_000392</name>
</gene>
<organism evidence="2 3">
    <name type="scientific">Nitrospirillum iridis</name>
    <dbReference type="NCBI Taxonomy" id="765888"/>
    <lineage>
        <taxon>Bacteria</taxon>
        <taxon>Pseudomonadati</taxon>
        <taxon>Pseudomonadota</taxon>
        <taxon>Alphaproteobacteria</taxon>
        <taxon>Rhodospirillales</taxon>
        <taxon>Azospirillaceae</taxon>
        <taxon>Nitrospirillum</taxon>
    </lineage>
</organism>
<reference evidence="2 3" key="1">
    <citation type="submission" date="2020-08" db="EMBL/GenBank/DDBJ databases">
        <title>Genomic Encyclopedia of Type Strains, Phase IV (KMG-IV): sequencing the most valuable type-strain genomes for metagenomic binning, comparative biology and taxonomic classification.</title>
        <authorList>
            <person name="Goeker M."/>
        </authorList>
    </citation>
    <scope>NUCLEOTIDE SEQUENCE [LARGE SCALE GENOMIC DNA]</scope>
    <source>
        <strain evidence="2 3">DSM 22198</strain>
    </source>
</reference>
<feature type="transmembrane region" description="Helical" evidence="1">
    <location>
        <begin position="243"/>
        <end position="261"/>
    </location>
</feature>
<evidence type="ECO:0008006" key="4">
    <source>
        <dbReference type="Google" id="ProtNLM"/>
    </source>
</evidence>
<feature type="transmembrane region" description="Helical" evidence="1">
    <location>
        <begin position="180"/>
        <end position="199"/>
    </location>
</feature>
<dbReference type="AlphaFoldDB" id="A0A7X0ATJ7"/>